<organism evidence="1 2">
    <name type="scientific">Thiorhodovibrio winogradskyi</name>
    <dbReference type="NCBI Taxonomy" id="77007"/>
    <lineage>
        <taxon>Bacteria</taxon>
        <taxon>Pseudomonadati</taxon>
        <taxon>Pseudomonadota</taxon>
        <taxon>Gammaproteobacteria</taxon>
        <taxon>Chromatiales</taxon>
        <taxon>Chromatiaceae</taxon>
        <taxon>Thiorhodovibrio</taxon>
    </lineage>
</organism>
<protein>
    <submittedName>
        <fullName evidence="1">Uncharacterized protein</fullName>
    </submittedName>
</protein>
<dbReference type="Proteomes" id="UP001432180">
    <property type="component" value="Chromosome"/>
</dbReference>
<gene>
    <name evidence="1" type="ORF">Thiowin_00158</name>
</gene>
<evidence type="ECO:0000313" key="1">
    <source>
        <dbReference type="EMBL" id="WPL15273.1"/>
    </source>
</evidence>
<accession>A0ABZ0S3G9</accession>
<dbReference type="RefSeq" id="WP_328985856.1">
    <property type="nucleotide sequence ID" value="NZ_CP121472.1"/>
</dbReference>
<name>A0ABZ0S3G9_9GAMM</name>
<proteinExistence type="predicted"/>
<reference evidence="1 2" key="1">
    <citation type="journal article" date="2023" name="Microorganisms">
        <title>Thiorhodovibrio frisius and Trv. litoralis spp. nov., Two Novel Members from a Clade of Fastidious Purple Sulfur Bacteria That Exhibit Unique Red-Shifted Light-Harvesting Capabilities.</title>
        <authorList>
            <person name="Methner A."/>
            <person name="Kuzyk S.B."/>
            <person name="Petersen J."/>
            <person name="Bauer S."/>
            <person name="Brinkmann H."/>
            <person name="Sichau K."/>
            <person name="Wanner G."/>
            <person name="Wolf J."/>
            <person name="Neumann-Schaal M."/>
            <person name="Henke P."/>
            <person name="Tank M."/>
            <person name="Sproer C."/>
            <person name="Bunk B."/>
            <person name="Overmann J."/>
        </authorList>
    </citation>
    <scope>NUCLEOTIDE SEQUENCE [LARGE SCALE GENOMIC DNA]</scope>
    <source>
        <strain evidence="1 2">DSM 6702</strain>
    </source>
</reference>
<keyword evidence="2" id="KW-1185">Reference proteome</keyword>
<evidence type="ECO:0000313" key="2">
    <source>
        <dbReference type="Proteomes" id="UP001432180"/>
    </source>
</evidence>
<sequence length="58" mass="6519">MNLSLTSNTLDLAEQHARQGHTKAALDQLRQAPALDRNELAQRLIRGRLDNLDAQRLS</sequence>
<dbReference type="EMBL" id="CP121472">
    <property type="protein sequence ID" value="WPL15273.1"/>
    <property type="molecule type" value="Genomic_DNA"/>
</dbReference>